<dbReference type="EMBL" id="CM000839">
    <property type="protein sequence ID" value="KRH54841.1"/>
    <property type="molecule type" value="Genomic_DNA"/>
</dbReference>
<sequence length="366" mass="43201">MEEGFTTNKALLFRGIKYDYWKKLVIAHFESIHIYLWDMVENRDYIPYDDRLNEIPRSHWTEQQKLGFLLNSKAWNVMLCTFSEEEYTKVKRNKLSLLTHKYELFSMEENEDIQCMFRCCQAILSELRSLDRAHDNYDHVEKNLGSLPRKWRPKIAALKALKNLDSMSLEEIVGTLKVHEQELQEDEGLRREKSLALNSQKNKKESSSREKVRRSSSKALKVNDSFNDKFEADLDEDAAISRKIHKMRRNKSGSKWRNSSRRMPRDKKEKGKSSIVCYECKKLGHFKFECLNLEKSQDKKKFFKTKEKKGLMSMCEDLDATSSDEDHEEANICLMVDTTSKESESDQEDVVNFDDPESLRKTYHEL</sequence>
<organism evidence="4">
    <name type="scientific">Glycine max</name>
    <name type="common">Soybean</name>
    <name type="synonym">Glycine hispida</name>
    <dbReference type="NCBI Taxonomy" id="3847"/>
    <lineage>
        <taxon>Eukaryota</taxon>
        <taxon>Viridiplantae</taxon>
        <taxon>Streptophyta</taxon>
        <taxon>Embryophyta</taxon>
        <taxon>Tracheophyta</taxon>
        <taxon>Spermatophyta</taxon>
        <taxon>Magnoliopsida</taxon>
        <taxon>eudicotyledons</taxon>
        <taxon>Gunneridae</taxon>
        <taxon>Pentapetalae</taxon>
        <taxon>rosids</taxon>
        <taxon>fabids</taxon>
        <taxon>Fabales</taxon>
        <taxon>Fabaceae</taxon>
        <taxon>Papilionoideae</taxon>
        <taxon>50 kb inversion clade</taxon>
        <taxon>NPAAA clade</taxon>
        <taxon>indigoferoid/millettioid clade</taxon>
        <taxon>Phaseoleae</taxon>
        <taxon>Glycine</taxon>
        <taxon>Glycine subgen. Soja</taxon>
    </lineage>
</organism>
<dbReference type="AlphaFoldDB" id="A0A0R0JQI6"/>
<dbReference type="PROSITE" id="PS50158">
    <property type="entry name" value="ZF_CCHC"/>
    <property type="match status" value="1"/>
</dbReference>
<evidence type="ECO:0000313" key="6">
    <source>
        <dbReference type="Proteomes" id="UP000008827"/>
    </source>
</evidence>
<gene>
    <name evidence="4" type="ORF">GLYMA_06G213200</name>
</gene>
<protein>
    <recommendedName>
        <fullName evidence="3">CCHC-type domain-containing protein</fullName>
    </recommendedName>
</protein>
<keyword evidence="1" id="KW-0862">Zinc</keyword>
<dbReference type="InterPro" id="IPR036875">
    <property type="entry name" value="Znf_CCHC_sf"/>
</dbReference>
<dbReference type="InParanoid" id="A0A0R0JQI6"/>
<evidence type="ECO:0000313" key="4">
    <source>
        <dbReference type="EMBL" id="KRH54841.1"/>
    </source>
</evidence>
<dbReference type="PANTHER" id="PTHR34676:SF27">
    <property type="entry name" value="ASPARTYL-TRNA SYNTHETASE"/>
    <property type="match status" value="1"/>
</dbReference>
<feature type="compositionally biased region" description="Basic and acidic residues" evidence="2">
    <location>
        <begin position="183"/>
        <end position="194"/>
    </location>
</feature>
<feature type="region of interest" description="Disordered" evidence="2">
    <location>
        <begin position="183"/>
        <end position="218"/>
    </location>
</feature>
<reference evidence="5" key="2">
    <citation type="submission" date="2018-02" db="UniProtKB">
        <authorList>
            <consortium name="EnsemblPlants"/>
        </authorList>
    </citation>
    <scope>IDENTIFICATION</scope>
    <source>
        <strain evidence="5">Williams 82</strain>
    </source>
</reference>
<evidence type="ECO:0000256" key="1">
    <source>
        <dbReference type="PROSITE-ProRule" id="PRU00047"/>
    </source>
</evidence>
<evidence type="ECO:0000256" key="2">
    <source>
        <dbReference type="SAM" id="MobiDB-lite"/>
    </source>
</evidence>
<dbReference type="EnsemblPlants" id="KRH54841">
    <property type="protein sequence ID" value="KRH54841"/>
    <property type="gene ID" value="GLYMA_06G213200"/>
</dbReference>
<evidence type="ECO:0000313" key="5">
    <source>
        <dbReference type="EnsemblPlants" id="KRH54841"/>
    </source>
</evidence>
<proteinExistence type="predicted"/>
<dbReference type="SUPFAM" id="SSF57756">
    <property type="entry name" value="Retrovirus zinc finger-like domains"/>
    <property type="match status" value="1"/>
</dbReference>
<dbReference type="PANTHER" id="PTHR34676">
    <property type="entry name" value="DUF4219 DOMAIN-CONTAINING PROTEIN-RELATED"/>
    <property type="match status" value="1"/>
</dbReference>
<feature type="domain" description="CCHC-type" evidence="3">
    <location>
        <begin position="277"/>
        <end position="290"/>
    </location>
</feature>
<keyword evidence="6" id="KW-1185">Reference proteome</keyword>
<dbReference type="OMA" id="HEEANIC"/>
<dbReference type="Gramene" id="KRH54841">
    <property type="protein sequence ID" value="KRH54841"/>
    <property type="gene ID" value="GLYMA_06G213200"/>
</dbReference>
<reference evidence="4" key="3">
    <citation type="submission" date="2018-07" db="EMBL/GenBank/DDBJ databases">
        <title>WGS assembly of Glycine max.</title>
        <authorList>
            <person name="Schmutz J."/>
            <person name="Cannon S."/>
            <person name="Schlueter J."/>
            <person name="Ma J."/>
            <person name="Mitros T."/>
            <person name="Nelson W."/>
            <person name="Hyten D."/>
            <person name="Song Q."/>
            <person name="Thelen J."/>
            <person name="Cheng J."/>
            <person name="Xu D."/>
            <person name="Hellsten U."/>
            <person name="May G."/>
            <person name="Yu Y."/>
            <person name="Sakurai T."/>
            <person name="Umezawa T."/>
            <person name="Bhattacharyya M."/>
            <person name="Sandhu D."/>
            <person name="Valliyodan B."/>
            <person name="Lindquist E."/>
            <person name="Peto M."/>
            <person name="Grant D."/>
            <person name="Shu S."/>
            <person name="Goodstein D."/>
            <person name="Barry K."/>
            <person name="Futrell-Griggs M."/>
            <person name="Abernathy B."/>
            <person name="Du J."/>
            <person name="Tian Z."/>
            <person name="Zhu L."/>
            <person name="Gill N."/>
            <person name="Joshi T."/>
            <person name="Libault M."/>
            <person name="Sethuraman A."/>
            <person name="Zhang X."/>
            <person name="Shinozaki K."/>
            <person name="Nguyen H."/>
            <person name="Wing R."/>
            <person name="Cregan P."/>
            <person name="Specht J."/>
            <person name="Grimwood J."/>
            <person name="Rokhsar D."/>
            <person name="Stacey G."/>
            <person name="Shoemaker R."/>
            <person name="Jackson S."/>
        </authorList>
    </citation>
    <scope>NUCLEOTIDE SEQUENCE</scope>
    <source>
        <tissue evidence="4">Callus</tissue>
    </source>
</reference>
<reference evidence="4 5" key="1">
    <citation type="journal article" date="2010" name="Nature">
        <title>Genome sequence of the palaeopolyploid soybean.</title>
        <authorList>
            <person name="Schmutz J."/>
            <person name="Cannon S.B."/>
            <person name="Schlueter J."/>
            <person name="Ma J."/>
            <person name="Mitros T."/>
            <person name="Nelson W."/>
            <person name="Hyten D.L."/>
            <person name="Song Q."/>
            <person name="Thelen J.J."/>
            <person name="Cheng J."/>
            <person name="Xu D."/>
            <person name="Hellsten U."/>
            <person name="May G.D."/>
            <person name="Yu Y."/>
            <person name="Sakurai T."/>
            <person name="Umezawa T."/>
            <person name="Bhattacharyya M.K."/>
            <person name="Sandhu D."/>
            <person name="Valliyodan B."/>
            <person name="Lindquist E."/>
            <person name="Peto M."/>
            <person name="Grant D."/>
            <person name="Shu S."/>
            <person name="Goodstein D."/>
            <person name="Barry K."/>
            <person name="Futrell-Griggs M."/>
            <person name="Abernathy B."/>
            <person name="Du J."/>
            <person name="Tian Z."/>
            <person name="Zhu L."/>
            <person name="Gill N."/>
            <person name="Joshi T."/>
            <person name="Libault M."/>
            <person name="Sethuraman A."/>
            <person name="Zhang X.-C."/>
            <person name="Shinozaki K."/>
            <person name="Nguyen H.T."/>
            <person name="Wing R.A."/>
            <person name="Cregan P."/>
            <person name="Specht J."/>
            <person name="Grimwood J."/>
            <person name="Rokhsar D."/>
            <person name="Stacey G."/>
            <person name="Shoemaker R.C."/>
            <person name="Jackson S.A."/>
        </authorList>
    </citation>
    <scope>NUCLEOTIDE SEQUENCE</scope>
    <source>
        <strain evidence="5">cv. Williams 82</strain>
        <tissue evidence="4">Callus</tissue>
    </source>
</reference>
<name>A0A0R0JQI6_SOYBN</name>
<evidence type="ECO:0000259" key="3">
    <source>
        <dbReference type="PROSITE" id="PS50158"/>
    </source>
</evidence>
<dbReference type="GO" id="GO:0003676">
    <property type="term" value="F:nucleic acid binding"/>
    <property type="evidence" value="ECO:0007669"/>
    <property type="project" value="InterPro"/>
</dbReference>
<dbReference type="InterPro" id="IPR001878">
    <property type="entry name" value="Znf_CCHC"/>
</dbReference>
<dbReference type="Proteomes" id="UP000008827">
    <property type="component" value="Chromosome 6"/>
</dbReference>
<accession>A0A0R0JQI6</accession>
<keyword evidence="1" id="KW-0863">Zinc-finger</keyword>
<feature type="region of interest" description="Disordered" evidence="2">
    <location>
        <begin position="247"/>
        <end position="270"/>
    </location>
</feature>
<dbReference type="PaxDb" id="3847-GLYMA06G23931.1"/>
<feature type="compositionally biased region" description="Basic residues" evidence="2">
    <location>
        <begin position="247"/>
        <end position="265"/>
    </location>
</feature>
<dbReference type="Pfam" id="PF14223">
    <property type="entry name" value="Retrotran_gag_2"/>
    <property type="match status" value="1"/>
</dbReference>
<keyword evidence="1" id="KW-0479">Metal-binding</keyword>
<dbReference type="GO" id="GO:0008270">
    <property type="term" value="F:zinc ion binding"/>
    <property type="evidence" value="ECO:0007669"/>
    <property type="project" value="UniProtKB-KW"/>
</dbReference>